<sequence length="562" mass="63282">MQSLPTELLQKIGDETERLADRKSLRRTCRRLGHVFKSTVLREVTLNIYKHHTHQGLSLLHALVDQKDSGYYSSVIQVLHIVSLSPSSYSSQDGSENGIVIPTEHHPNDVEPECTSGLFSQSIQGLMARVDIMWLLGSAIQSLQNLKAIRWHWRLSDGEWAFKTIISSLSSLQSIKEFTFRYTIPKTLKHEIVIPQIDLPNLETLSISVSSYIEDSTPHPVMSNLANHLASQANSLSTLHLENETSYGKPLLTLSNLDVLANETFSDLSRLDLIGWSLPDNFISIFSKFTNLTSLELCRLTSTSTCAFPFYTILGENHVRLKRLVADHVSEATMDYLQSYSGLECLSLKNFNDNDQNGSWANLFFDKCLPLHRDTLVDLEIHPKVESRWCFGEHNVDAFRRCRNLRSLSVRVECRGMPLEPISDTERLLFSDCDNDHSSPNPVHLLLNATSSSLPDLQTLHVDATGISKCIGACDDIYACSYLYEAEYFAGARRRIWASINHSGYDGAHCGAYDPTVLKWVKMYVGGRRVTVQDNRNTDAVDLGDEYSPASILCSIAKWYLS</sequence>
<protein>
    <recommendedName>
        <fullName evidence="3">F-box domain-containing protein</fullName>
    </recommendedName>
</protein>
<dbReference type="SUPFAM" id="SSF52047">
    <property type="entry name" value="RNI-like"/>
    <property type="match status" value="1"/>
</dbReference>
<accession>A0A8H5G0F3</accession>
<name>A0A8H5G0F3_9AGAR</name>
<reference evidence="1 2" key="1">
    <citation type="journal article" date="2020" name="ISME J.">
        <title>Uncovering the hidden diversity of litter-decomposition mechanisms in mushroom-forming fungi.</title>
        <authorList>
            <person name="Floudas D."/>
            <person name="Bentzer J."/>
            <person name="Ahren D."/>
            <person name="Johansson T."/>
            <person name="Persson P."/>
            <person name="Tunlid A."/>
        </authorList>
    </citation>
    <scope>NUCLEOTIDE SEQUENCE [LARGE SCALE GENOMIC DNA]</scope>
    <source>
        <strain evidence="1 2">CBS 291.85</strain>
    </source>
</reference>
<dbReference type="AlphaFoldDB" id="A0A8H5G0F3"/>
<comment type="caution">
    <text evidence="1">The sequence shown here is derived from an EMBL/GenBank/DDBJ whole genome shotgun (WGS) entry which is preliminary data.</text>
</comment>
<evidence type="ECO:0000313" key="2">
    <source>
        <dbReference type="Proteomes" id="UP000559256"/>
    </source>
</evidence>
<evidence type="ECO:0008006" key="3">
    <source>
        <dbReference type="Google" id="ProtNLM"/>
    </source>
</evidence>
<keyword evidence="2" id="KW-1185">Reference proteome</keyword>
<organism evidence="1 2">
    <name type="scientific">Tetrapyrgos nigripes</name>
    <dbReference type="NCBI Taxonomy" id="182062"/>
    <lineage>
        <taxon>Eukaryota</taxon>
        <taxon>Fungi</taxon>
        <taxon>Dikarya</taxon>
        <taxon>Basidiomycota</taxon>
        <taxon>Agaricomycotina</taxon>
        <taxon>Agaricomycetes</taxon>
        <taxon>Agaricomycetidae</taxon>
        <taxon>Agaricales</taxon>
        <taxon>Marasmiineae</taxon>
        <taxon>Marasmiaceae</taxon>
        <taxon>Tetrapyrgos</taxon>
    </lineage>
</organism>
<dbReference type="EMBL" id="JAACJM010000056">
    <property type="protein sequence ID" value="KAF5355512.1"/>
    <property type="molecule type" value="Genomic_DNA"/>
</dbReference>
<evidence type="ECO:0000313" key="1">
    <source>
        <dbReference type="EMBL" id="KAF5355512.1"/>
    </source>
</evidence>
<dbReference type="OrthoDB" id="3541472at2759"/>
<gene>
    <name evidence="1" type="ORF">D9758_006415</name>
</gene>
<dbReference type="Proteomes" id="UP000559256">
    <property type="component" value="Unassembled WGS sequence"/>
</dbReference>
<proteinExistence type="predicted"/>